<dbReference type="Proteomes" id="UP001232973">
    <property type="component" value="Unassembled WGS sequence"/>
</dbReference>
<name>A0ABT9XE06_9BACL</name>
<dbReference type="EC" id="3.4.21.116" evidence="4"/>
<keyword evidence="5" id="KW-1185">Reference proteome</keyword>
<dbReference type="EMBL" id="JAUSTP010000001">
    <property type="protein sequence ID" value="MDQ0188375.1"/>
    <property type="molecule type" value="Genomic_DNA"/>
</dbReference>
<dbReference type="InterPro" id="IPR008763">
    <property type="entry name" value="Peptidase_S55"/>
</dbReference>
<dbReference type="Pfam" id="PF05580">
    <property type="entry name" value="Peptidase_S55"/>
    <property type="match status" value="1"/>
</dbReference>
<proteinExistence type="predicted"/>
<dbReference type="NCBIfam" id="TIGR02860">
    <property type="entry name" value="spore_IV_B"/>
    <property type="match status" value="1"/>
</dbReference>
<keyword evidence="4" id="KW-0378">Hydrolase</keyword>
<dbReference type="Gene3D" id="2.30.42.10">
    <property type="match status" value="1"/>
</dbReference>
<dbReference type="InterPro" id="IPR009003">
    <property type="entry name" value="Peptidase_S1_PA"/>
</dbReference>
<keyword evidence="1" id="KW-0720">Serine protease</keyword>
<evidence type="ECO:0000313" key="4">
    <source>
        <dbReference type="EMBL" id="MDQ0188375.1"/>
    </source>
</evidence>
<feature type="domain" description="Peptidase S55" evidence="3">
    <location>
        <begin position="189"/>
        <end position="426"/>
    </location>
</feature>
<dbReference type="GO" id="GO:0016787">
    <property type="term" value="F:hydrolase activity"/>
    <property type="evidence" value="ECO:0007669"/>
    <property type="project" value="UniProtKB-KW"/>
</dbReference>
<dbReference type="InterPro" id="IPR041489">
    <property type="entry name" value="PDZ_6"/>
</dbReference>
<keyword evidence="1" id="KW-0645">Protease</keyword>
<feature type="chain" id="PRO_5046903524" evidence="2">
    <location>
        <begin position="30"/>
        <end position="430"/>
    </location>
</feature>
<sequence>MQKHRFRKYLRVALAALCGVIVLSPPARQLAVSPGEINLPLGQGTVVPIGLPVKTEATCSNRQVVNILPIRSRDLPAISVTSTAVGDTTVRTRLFGVVPWKTVHVHVVPQEMVYVGGQSIGVNLHAKGVIVVGFQSVNGQRSPAAAAHVQVGDVIESVNHIQLQDTSQLQSLVQSTESPLQLTIRRGDEHQIVLVHPVRDSLGTVHLGLFVRDTTAGVGTLTFYEPTHHRFGALGHMITDVDTGQPIVGTGSVYEAEVTGMVKGLAGKPGEKRGRFDSHTAPIGHIDENTPFGVFGTMDALPRFAYANREYPVALPEQVRDGPAELLTVLNGHTVQAFHVNIEVTQDQTQPETKSMVIHVTDPRLLQQAGGIVQGMSGSPLIQDGKLIGAVTHVFVSDPTRGYGVYAEWMLHEAEHETEEETHAVSNFVG</sequence>
<dbReference type="InterPro" id="IPR014219">
    <property type="entry name" value="SpoIVB"/>
</dbReference>
<dbReference type="Pfam" id="PF17820">
    <property type="entry name" value="PDZ_6"/>
    <property type="match status" value="1"/>
</dbReference>
<gene>
    <name evidence="4" type="ORF">J2S03_000179</name>
</gene>
<organism evidence="4 5">
    <name type="scientific">Alicyclobacillus cycloheptanicus</name>
    <dbReference type="NCBI Taxonomy" id="1457"/>
    <lineage>
        <taxon>Bacteria</taxon>
        <taxon>Bacillati</taxon>
        <taxon>Bacillota</taxon>
        <taxon>Bacilli</taxon>
        <taxon>Bacillales</taxon>
        <taxon>Alicyclobacillaceae</taxon>
        <taxon>Alicyclobacillus</taxon>
    </lineage>
</organism>
<dbReference type="InterPro" id="IPR001478">
    <property type="entry name" value="PDZ"/>
</dbReference>
<dbReference type="SUPFAM" id="SSF50494">
    <property type="entry name" value="Trypsin-like serine proteases"/>
    <property type="match status" value="1"/>
</dbReference>
<reference evidence="4 5" key="1">
    <citation type="submission" date="2023-07" db="EMBL/GenBank/DDBJ databases">
        <title>Genomic Encyclopedia of Type Strains, Phase IV (KMG-IV): sequencing the most valuable type-strain genomes for metagenomic binning, comparative biology and taxonomic classification.</title>
        <authorList>
            <person name="Goeker M."/>
        </authorList>
    </citation>
    <scope>NUCLEOTIDE SEQUENCE [LARGE SCALE GENOMIC DNA]</scope>
    <source>
        <strain evidence="4 5">DSM 4006</strain>
    </source>
</reference>
<evidence type="ECO:0000256" key="2">
    <source>
        <dbReference type="SAM" id="SignalP"/>
    </source>
</evidence>
<evidence type="ECO:0000313" key="5">
    <source>
        <dbReference type="Proteomes" id="UP001232973"/>
    </source>
</evidence>
<protein>
    <submittedName>
        <fullName evidence="4">Stage IV sporulation protein B</fullName>
        <ecNumber evidence="4">3.4.21.116</ecNumber>
    </submittedName>
</protein>
<evidence type="ECO:0000259" key="3">
    <source>
        <dbReference type="PROSITE" id="PS51494"/>
    </source>
</evidence>
<accession>A0ABT9XE06</accession>
<dbReference type="RefSeq" id="WP_274455781.1">
    <property type="nucleotide sequence ID" value="NZ_CP067097.1"/>
</dbReference>
<dbReference type="SMART" id="SM00228">
    <property type="entry name" value="PDZ"/>
    <property type="match status" value="1"/>
</dbReference>
<dbReference type="InterPro" id="IPR036034">
    <property type="entry name" value="PDZ_sf"/>
</dbReference>
<evidence type="ECO:0000256" key="1">
    <source>
        <dbReference type="ARBA" id="ARBA00022825"/>
    </source>
</evidence>
<dbReference type="PROSITE" id="PS51494">
    <property type="entry name" value="SPOIVB"/>
    <property type="match status" value="1"/>
</dbReference>
<comment type="caution">
    <text evidence="4">The sequence shown here is derived from an EMBL/GenBank/DDBJ whole genome shotgun (WGS) entry which is preliminary data.</text>
</comment>
<keyword evidence="2" id="KW-0732">Signal</keyword>
<feature type="signal peptide" evidence="2">
    <location>
        <begin position="1"/>
        <end position="29"/>
    </location>
</feature>
<dbReference type="SUPFAM" id="SSF50156">
    <property type="entry name" value="PDZ domain-like"/>
    <property type="match status" value="1"/>
</dbReference>